<dbReference type="SMART" id="SM00185">
    <property type="entry name" value="ARM"/>
    <property type="match status" value="4"/>
</dbReference>
<dbReference type="OrthoDB" id="186625at2759"/>
<dbReference type="InterPro" id="IPR000225">
    <property type="entry name" value="Armadillo"/>
</dbReference>
<evidence type="ECO:0000256" key="3">
    <source>
        <dbReference type="SAM" id="MobiDB-lite"/>
    </source>
</evidence>
<evidence type="ECO:0000256" key="2">
    <source>
        <dbReference type="SAM" id="Coils"/>
    </source>
</evidence>
<dbReference type="InterPro" id="IPR016024">
    <property type="entry name" value="ARM-type_fold"/>
</dbReference>
<feature type="region of interest" description="Disordered" evidence="3">
    <location>
        <begin position="281"/>
        <end position="303"/>
    </location>
</feature>
<keyword evidence="2" id="KW-0175">Coiled coil</keyword>
<evidence type="ECO:0000313" key="6">
    <source>
        <dbReference type="Proteomes" id="UP000037460"/>
    </source>
</evidence>
<keyword evidence="6" id="KW-1185">Reference proteome</keyword>
<name>A0A0M0KAP2_9EUKA</name>
<dbReference type="SMART" id="SM00054">
    <property type="entry name" value="EFh"/>
    <property type="match status" value="1"/>
</dbReference>
<dbReference type="InterPro" id="IPR011989">
    <property type="entry name" value="ARM-like"/>
</dbReference>
<dbReference type="InterPro" id="IPR002048">
    <property type="entry name" value="EF_hand_dom"/>
</dbReference>
<proteinExistence type="predicted"/>
<dbReference type="SUPFAM" id="SSF48371">
    <property type="entry name" value="ARM repeat"/>
    <property type="match status" value="1"/>
</dbReference>
<gene>
    <name evidence="5" type="ORF">Ctob_011152</name>
</gene>
<evidence type="ECO:0000259" key="4">
    <source>
        <dbReference type="PROSITE" id="PS50222"/>
    </source>
</evidence>
<reference evidence="6" key="1">
    <citation type="journal article" date="2015" name="PLoS Genet.">
        <title>Genome Sequence and Transcriptome Analyses of Chrysochromulina tobin: Metabolic Tools for Enhanced Algal Fitness in the Prominent Order Prymnesiales (Haptophyceae).</title>
        <authorList>
            <person name="Hovde B.T."/>
            <person name="Deodato C.R."/>
            <person name="Hunsperger H.M."/>
            <person name="Ryken S.A."/>
            <person name="Yost W."/>
            <person name="Jha R.K."/>
            <person name="Patterson J."/>
            <person name="Monnat R.J. Jr."/>
            <person name="Barlow S.B."/>
            <person name="Starkenburg S.R."/>
            <person name="Cattolico R.A."/>
        </authorList>
    </citation>
    <scope>NUCLEOTIDE SEQUENCE</scope>
    <source>
        <strain evidence="6">CCMP291</strain>
    </source>
</reference>
<dbReference type="EMBL" id="JWZX01000859">
    <property type="protein sequence ID" value="KOO35458.1"/>
    <property type="molecule type" value="Genomic_DNA"/>
</dbReference>
<sequence>MMGATPQPPPREAVPNAAVPILLQLLDLPNNANREEALDLLCELVGGAWGAEGEALGVAIRDAGGISTITNLLETDEEMIQQALFLIANLASDAVDAQSALTKRQLLAIGAAPKLLTCLSSPETEVIAYAAAALQNCSTDPAWAAALADANAIPIFEALLGHSSPIIQRYAAGAVKNVVGVLRGLLGAAAKPGAQPSGSGLQPHAVPLVNEATMHKVQERAREAAIEKLTRFYAVRRLQRAWRSSRMARRRLMREKAAKLEEERRALALKAEEERAAAVKVEAERPPVQPPAHHVRPSKIDLDEGPDAPPIQQQIAAALRRNAGKVLDLFRAWDANGDGEVSKKEFRKALPTIGLDVPVQEVDALFDSWDQDGGKGVGMLTPKPAGAVLGSRLADVVTLALEKERAEAEVRAQRASARAKAKAASAVEMAIAAEAMDVADGAY</sequence>
<dbReference type="InterPro" id="IPR011992">
    <property type="entry name" value="EF-hand-dom_pair"/>
</dbReference>
<comment type="caution">
    <text evidence="5">The sequence shown here is derived from an EMBL/GenBank/DDBJ whole genome shotgun (WGS) entry which is preliminary data.</text>
</comment>
<dbReference type="GO" id="GO:0005509">
    <property type="term" value="F:calcium ion binding"/>
    <property type="evidence" value="ECO:0007669"/>
    <property type="project" value="InterPro"/>
</dbReference>
<dbReference type="PROSITE" id="PS00018">
    <property type="entry name" value="EF_HAND_1"/>
    <property type="match status" value="1"/>
</dbReference>
<evidence type="ECO:0000256" key="1">
    <source>
        <dbReference type="ARBA" id="ARBA00022837"/>
    </source>
</evidence>
<keyword evidence="1" id="KW-0106">Calcium</keyword>
<feature type="coiled-coil region" evidence="2">
    <location>
        <begin position="250"/>
        <end position="277"/>
    </location>
</feature>
<dbReference type="InterPro" id="IPR018247">
    <property type="entry name" value="EF_Hand_1_Ca_BS"/>
</dbReference>
<dbReference type="Proteomes" id="UP000037460">
    <property type="component" value="Unassembled WGS sequence"/>
</dbReference>
<dbReference type="Gene3D" id="1.10.238.10">
    <property type="entry name" value="EF-hand"/>
    <property type="match status" value="1"/>
</dbReference>
<evidence type="ECO:0000313" key="5">
    <source>
        <dbReference type="EMBL" id="KOO35458.1"/>
    </source>
</evidence>
<dbReference type="AlphaFoldDB" id="A0A0M0KAP2"/>
<organism evidence="5 6">
    <name type="scientific">Chrysochromulina tobinii</name>
    <dbReference type="NCBI Taxonomy" id="1460289"/>
    <lineage>
        <taxon>Eukaryota</taxon>
        <taxon>Haptista</taxon>
        <taxon>Haptophyta</taxon>
        <taxon>Prymnesiophyceae</taxon>
        <taxon>Prymnesiales</taxon>
        <taxon>Chrysochromulinaceae</taxon>
        <taxon>Chrysochromulina</taxon>
    </lineage>
</organism>
<dbReference type="Gene3D" id="1.25.10.10">
    <property type="entry name" value="Leucine-rich Repeat Variant"/>
    <property type="match status" value="1"/>
</dbReference>
<dbReference type="CDD" id="cd00051">
    <property type="entry name" value="EFh"/>
    <property type="match status" value="1"/>
</dbReference>
<protein>
    <recommendedName>
        <fullName evidence="4">EF-hand domain-containing protein</fullName>
    </recommendedName>
</protein>
<feature type="domain" description="EF-hand" evidence="4">
    <location>
        <begin position="321"/>
        <end position="356"/>
    </location>
</feature>
<dbReference type="SUPFAM" id="SSF47473">
    <property type="entry name" value="EF-hand"/>
    <property type="match status" value="1"/>
</dbReference>
<dbReference type="PROSITE" id="PS50222">
    <property type="entry name" value="EF_HAND_2"/>
    <property type="match status" value="1"/>
</dbReference>
<dbReference type="Pfam" id="PF13405">
    <property type="entry name" value="EF-hand_6"/>
    <property type="match status" value="1"/>
</dbReference>
<accession>A0A0M0KAP2</accession>